<protein>
    <submittedName>
        <fullName evidence="1">Dimethyl sulfoxide/trimethylamine N-oxide reductase</fullName>
        <ecNumber evidence="1">1.7.2.3</ecNumber>
    </submittedName>
</protein>
<organism evidence="1 2">
    <name type="scientific">Serratia plymuthica</name>
    <dbReference type="NCBI Taxonomy" id="82996"/>
    <lineage>
        <taxon>Bacteria</taxon>
        <taxon>Pseudomonadati</taxon>
        <taxon>Pseudomonadota</taxon>
        <taxon>Gammaproteobacteria</taxon>
        <taxon>Enterobacterales</taxon>
        <taxon>Yersiniaceae</taxon>
        <taxon>Serratia</taxon>
    </lineage>
</organism>
<dbReference type="GO" id="GO:0050626">
    <property type="term" value="F:trimethylamine-N-oxide reductase (cytochrome c) activity"/>
    <property type="evidence" value="ECO:0007669"/>
    <property type="project" value="UniProtKB-EC"/>
</dbReference>
<sequence length="57" mass="6270">MMPVGTNPCGLAIPVARICDMLLQPGEPYSFRGETLHYPDIHLVHWPAATHSITINS</sequence>
<evidence type="ECO:0000313" key="1">
    <source>
        <dbReference type="EMBL" id="SQI44873.1"/>
    </source>
</evidence>
<dbReference type="AlphaFoldDB" id="A0A2X4V148"/>
<evidence type="ECO:0000313" key="2">
    <source>
        <dbReference type="Proteomes" id="UP000248897"/>
    </source>
</evidence>
<dbReference type="Gene3D" id="3.40.50.740">
    <property type="match status" value="1"/>
</dbReference>
<accession>A0A2X4V148</accession>
<gene>
    <name evidence="1" type="primary">dmsA_2</name>
    <name evidence="1" type="ORF">NCTC12961_04766</name>
</gene>
<dbReference type="Proteomes" id="UP000248897">
    <property type="component" value="Chromosome 1"/>
</dbReference>
<name>A0A2X4V148_SERPL</name>
<reference evidence="1 2" key="1">
    <citation type="submission" date="2018-06" db="EMBL/GenBank/DDBJ databases">
        <authorList>
            <consortium name="Pathogen Informatics"/>
            <person name="Doyle S."/>
        </authorList>
    </citation>
    <scope>NUCLEOTIDE SEQUENCE [LARGE SCALE GENOMIC DNA]</scope>
    <source>
        <strain evidence="1 2">NCTC12961</strain>
    </source>
</reference>
<dbReference type="EMBL" id="LS483469">
    <property type="protein sequence ID" value="SQI44873.1"/>
    <property type="molecule type" value="Genomic_DNA"/>
</dbReference>
<dbReference type="EC" id="1.7.2.3" evidence="1"/>
<proteinExistence type="predicted"/>
<keyword evidence="1" id="KW-0560">Oxidoreductase</keyword>